<dbReference type="InterPro" id="IPR000825">
    <property type="entry name" value="SUF_FeS_clus_asmbl_SufBD_core"/>
</dbReference>
<dbReference type="GO" id="GO:0016226">
    <property type="term" value="P:iron-sulfur cluster assembly"/>
    <property type="evidence" value="ECO:0007669"/>
    <property type="project" value="InterPro"/>
</dbReference>
<accession>A0A830HPG6</accession>
<dbReference type="OrthoDB" id="2510at2759"/>
<organism evidence="3 4">
    <name type="scientific">Pycnococcus provasolii</name>
    <dbReference type="NCBI Taxonomy" id="41880"/>
    <lineage>
        <taxon>Eukaryota</taxon>
        <taxon>Viridiplantae</taxon>
        <taxon>Chlorophyta</taxon>
        <taxon>Pseudoscourfieldiophyceae</taxon>
        <taxon>Pseudoscourfieldiales</taxon>
        <taxon>Pycnococcaceae</taxon>
        <taxon>Pycnococcus</taxon>
    </lineage>
</organism>
<gene>
    <name evidence="3" type="ORF">PPROV_000730200</name>
</gene>
<dbReference type="Proteomes" id="UP000660262">
    <property type="component" value="Unassembled WGS sequence"/>
</dbReference>
<dbReference type="PANTHER" id="PTHR43575">
    <property type="entry name" value="PROTEIN ABCI7, CHLOROPLASTIC"/>
    <property type="match status" value="1"/>
</dbReference>
<evidence type="ECO:0000313" key="4">
    <source>
        <dbReference type="Proteomes" id="UP000660262"/>
    </source>
</evidence>
<feature type="compositionally biased region" description="Low complexity" evidence="1">
    <location>
        <begin position="1"/>
        <end position="14"/>
    </location>
</feature>
<dbReference type="InterPro" id="IPR037284">
    <property type="entry name" value="SUF_FeS_clus_asmbl_SufBD_sf"/>
</dbReference>
<feature type="domain" description="SUF system FeS cluster assembly SufBD core" evidence="2">
    <location>
        <begin position="245"/>
        <end position="492"/>
    </location>
</feature>
<protein>
    <recommendedName>
        <fullName evidence="2">SUF system FeS cluster assembly SufBD core domain-containing protein</fullName>
    </recommendedName>
</protein>
<dbReference type="InterPro" id="IPR055346">
    <property type="entry name" value="Fe-S_cluster_assembly_SufBD"/>
</dbReference>
<proteinExistence type="predicted"/>
<evidence type="ECO:0000313" key="3">
    <source>
        <dbReference type="EMBL" id="GHP08565.1"/>
    </source>
</evidence>
<evidence type="ECO:0000256" key="1">
    <source>
        <dbReference type="SAM" id="MobiDB-lite"/>
    </source>
</evidence>
<comment type="caution">
    <text evidence="3">The sequence shown here is derived from an EMBL/GenBank/DDBJ whole genome shotgun (WGS) entry which is preliminary data.</text>
</comment>
<dbReference type="SUPFAM" id="SSF101960">
    <property type="entry name" value="Stabilizer of iron transporter SufD"/>
    <property type="match status" value="1"/>
</dbReference>
<dbReference type="Pfam" id="PF01458">
    <property type="entry name" value="SUFBD_core"/>
    <property type="match status" value="1"/>
</dbReference>
<keyword evidence="4" id="KW-1185">Reference proteome</keyword>
<name>A0A830HPG6_9CHLO</name>
<evidence type="ECO:0000259" key="2">
    <source>
        <dbReference type="Pfam" id="PF01458"/>
    </source>
</evidence>
<reference evidence="3" key="1">
    <citation type="submission" date="2020-10" db="EMBL/GenBank/DDBJ databases">
        <title>Unveiling of a novel bifunctional photoreceptor, Dualchrome1, isolated from a cosmopolitan green alga.</title>
        <authorList>
            <person name="Suzuki S."/>
            <person name="Kawachi M."/>
        </authorList>
    </citation>
    <scope>NUCLEOTIDE SEQUENCE</scope>
    <source>
        <strain evidence="3">NIES 2893</strain>
    </source>
</reference>
<feature type="region of interest" description="Disordered" evidence="1">
    <location>
        <begin position="1"/>
        <end position="22"/>
    </location>
</feature>
<dbReference type="EMBL" id="BNJQ01000021">
    <property type="protein sequence ID" value="GHP08565.1"/>
    <property type="molecule type" value="Genomic_DNA"/>
</dbReference>
<sequence>MAHTTHATSMAMATHKPRNAQCTRQPRSAIKHAATAMPQSMPKSTATSEWLTSALGSAPPPTSDAQTAARAALASLAFPTSRDEEWRFTDVSQLEDAPLTVPLTPSTTSTDDVLASATFEGAHRVVLVDGRFDANLSTPLDEMMSSLPSGSYVGTLASAPESLADLRDAYDSLASAPPVTEPLTRGVPEPGAVQPPPPKPTDVFRLLNTAFATPEDTFCVYLPAGTKSEATIHIVHVSTAFAGASAVSASFARVLLVLGEGAKLDVAEELVCCDENADAAVLAVPVLEAALAPRAKLHHAVYQRFGRTSSSGGGYESSGGNTYCLKSTIVSQAEESVYDETDVSTGAHVGRNTVTVSQRGPRTATGLRSFTLASAPSQTLDVHTSAILSYPEGTTSQLHKCIVGNASAKGVFDGNVQVLREAQRTDAQQLTRTLLLEPRATIHAKPNLQIVADDVSCTHGCTISDLDDTSMFYLQSRGISREAAREQLVLSFGLEVVEKMRPSDQSDGDAWKDLVSRVTADVRTAVS</sequence>
<dbReference type="PANTHER" id="PTHR43575:SF1">
    <property type="entry name" value="PROTEIN ABCI7, CHLOROPLASTIC"/>
    <property type="match status" value="1"/>
</dbReference>
<dbReference type="AlphaFoldDB" id="A0A830HPG6"/>